<evidence type="ECO:0000313" key="6">
    <source>
        <dbReference type="Proteomes" id="UP000192906"/>
    </source>
</evidence>
<dbReference type="InterPro" id="IPR004095">
    <property type="entry name" value="TGS"/>
</dbReference>
<dbReference type="GO" id="GO:0015949">
    <property type="term" value="P:nucleobase-containing small molecule interconversion"/>
    <property type="evidence" value="ECO:0007669"/>
    <property type="project" value="UniProtKB-ARBA"/>
</dbReference>
<dbReference type="PROSITE" id="PS51831">
    <property type="entry name" value="HD"/>
    <property type="match status" value="1"/>
</dbReference>
<dbReference type="InterPro" id="IPR045600">
    <property type="entry name" value="RelA/SpoT_AH_RIS"/>
</dbReference>
<comment type="function">
    <text evidence="1">In eubacteria ppGpp (guanosine 3'-diphosphate 5'-diphosphate) is a mediator of the stringent response that coordinates a variety of cellular activities in response to changes in nutritional abundance.</text>
</comment>
<dbReference type="Pfam" id="PF19296">
    <property type="entry name" value="RelA_AH_RIS"/>
    <property type="match status" value="1"/>
</dbReference>
<organism evidence="5 6">
    <name type="scientific">Desulfovibrio gilichinskyi</name>
    <dbReference type="NCBI Taxonomy" id="1519643"/>
    <lineage>
        <taxon>Bacteria</taxon>
        <taxon>Pseudomonadati</taxon>
        <taxon>Thermodesulfobacteriota</taxon>
        <taxon>Desulfovibrionia</taxon>
        <taxon>Desulfovibrionales</taxon>
        <taxon>Desulfovibrionaceae</taxon>
        <taxon>Desulfovibrio</taxon>
    </lineage>
</organism>
<dbReference type="SMART" id="SM00954">
    <property type="entry name" value="RelA_SpoT"/>
    <property type="match status" value="1"/>
</dbReference>
<accession>A0A1X7EW25</accession>
<dbReference type="Proteomes" id="UP000192906">
    <property type="component" value="Unassembled WGS sequence"/>
</dbReference>
<dbReference type="CDD" id="cd05399">
    <property type="entry name" value="NT_Rel-Spo_like"/>
    <property type="match status" value="1"/>
</dbReference>
<dbReference type="GO" id="GO:0008893">
    <property type="term" value="F:guanosine-3',5'-bis(diphosphate) 3'-diphosphatase activity"/>
    <property type="evidence" value="ECO:0007669"/>
    <property type="project" value="TreeGrafter"/>
</dbReference>
<evidence type="ECO:0000313" key="5">
    <source>
        <dbReference type="EMBL" id="SMF41365.1"/>
    </source>
</evidence>
<proteinExistence type="inferred from homology"/>
<feature type="domain" description="ACT" evidence="2">
    <location>
        <begin position="648"/>
        <end position="721"/>
    </location>
</feature>
<dbReference type="Pfam" id="PF13291">
    <property type="entry name" value="ACT_4"/>
    <property type="match status" value="1"/>
</dbReference>
<dbReference type="FunFam" id="3.30.460.10:FF:000001">
    <property type="entry name" value="GTP pyrophosphokinase RelA"/>
    <property type="match status" value="1"/>
</dbReference>
<dbReference type="NCBIfam" id="TIGR00691">
    <property type="entry name" value="spoT_relA"/>
    <property type="match status" value="1"/>
</dbReference>
<dbReference type="SMART" id="SM00471">
    <property type="entry name" value="HDc"/>
    <property type="match status" value="1"/>
</dbReference>
<dbReference type="PANTHER" id="PTHR21262:SF36">
    <property type="entry name" value="BIFUNCTIONAL (P)PPGPP SYNTHASE_HYDROLASE SPOT"/>
    <property type="match status" value="1"/>
</dbReference>
<feature type="domain" description="TGS" evidence="4">
    <location>
        <begin position="388"/>
        <end position="449"/>
    </location>
</feature>
<dbReference type="CDD" id="cd00077">
    <property type="entry name" value="HDc"/>
    <property type="match status" value="1"/>
</dbReference>
<evidence type="ECO:0000259" key="4">
    <source>
        <dbReference type="PROSITE" id="PS51880"/>
    </source>
</evidence>
<dbReference type="SUPFAM" id="SSF55021">
    <property type="entry name" value="ACT-like"/>
    <property type="match status" value="1"/>
</dbReference>
<dbReference type="InterPro" id="IPR012675">
    <property type="entry name" value="Beta-grasp_dom_sf"/>
</dbReference>
<dbReference type="Gene3D" id="3.30.70.260">
    <property type="match status" value="1"/>
</dbReference>
<dbReference type="CDD" id="cd01668">
    <property type="entry name" value="TGS_RSH"/>
    <property type="match status" value="1"/>
</dbReference>
<keyword evidence="5" id="KW-0808">Transferase</keyword>
<dbReference type="Gene3D" id="3.30.460.10">
    <property type="entry name" value="Beta Polymerase, domain 2"/>
    <property type="match status" value="1"/>
</dbReference>
<dbReference type="RefSeq" id="WP_085104435.1">
    <property type="nucleotide sequence ID" value="NZ_FWZU01000007.1"/>
</dbReference>
<comment type="similarity">
    <text evidence="1">Belongs to the relA/spoT family.</text>
</comment>
<dbReference type="AlphaFoldDB" id="A0A1X7EW25"/>
<dbReference type="SUPFAM" id="SSF81301">
    <property type="entry name" value="Nucleotidyltransferase"/>
    <property type="match status" value="1"/>
</dbReference>
<evidence type="ECO:0000259" key="2">
    <source>
        <dbReference type="PROSITE" id="PS51671"/>
    </source>
</evidence>
<keyword evidence="6" id="KW-1185">Reference proteome</keyword>
<dbReference type="STRING" id="1519643.SAMN06295933_3407"/>
<dbReference type="PROSITE" id="PS51880">
    <property type="entry name" value="TGS"/>
    <property type="match status" value="1"/>
</dbReference>
<dbReference type="InterPro" id="IPR002912">
    <property type="entry name" value="ACT_dom"/>
</dbReference>
<dbReference type="InterPro" id="IPR045865">
    <property type="entry name" value="ACT-like_dom_sf"/>
</dbReference>
<dbReference type="GO" id="GO:0042594">
    <property type="term" value="P:response to starvation"/>
    <property type="evidence" value="ECO:0007669"/>
    <property type="project" value="TreeGrafter"/>
</dbReference>
<dbReference type="PANTHER" id="PTHR21262">
    <property type="entry name" value="GUANOSINE-3',5'-BIS DIPHOSPHATE 3'-PYROPHOSPHOHYDROLASE"/>
    <property type="match status" value="1"/>
</dbReference>
<dbReference type="InterPro" id="IPR033655">
    <property type="entry name" value="TGS_RelA/SpoT"/>
</dbReference>
<sequence>MIRINEITDIVSTYIDDPDLDLIRRAYVFSARAHEGQVRLSGEPYLSHPLHVAKILADMRMDEPTVAAGLLHDTVEDTDTTIDDIADLFGEEVADIVDGVTKIGMMDFESKAIAKAENIRKMILAMAEDIRVLMVKLADRLHNMSTLDFQKSYKQLLIAQETLDIYSPLANRLGLYMVKRELEDLCLYYLKPDIYQNITDGLQRQHTLGKEYIDKVLGLLHDVLESNELKGSITGRTKHKYSIYNKMVRQDLKLEEVHDIIAFRVVVESVKECYAVLGLVHSMWMPVAGRFKDYISIPKANMYQSLHTTVVGPEGERIEIQIRTEEMQKVAEYGVAAHWQYKESGVSASKQNRDAERFSWLRQIMDWQRELEDPREFMSSLRFDLFTEEVYIFTPGGDIKELPDGATPVDFAYSIHTDVGNHCTGAKVNGRLVPLTTALKNGDTVEIFTDKKRKPSHDWLKFVKTAKARTRIKHYIRTEERAHSITLAKEMLEKEGRRMNLNVPKAIKDGYFVMLADEFSCGSVDDLLSNIGYSRITPNKILRRLYAVINNIEGEPEEAVLHEPQTTEEEKNQKVANSIEIEGVDNVLIRFAGCCTPLPGEPIIGYISRGRGVIIHTASCPNVKSLEEERLLSVSWSGGQEETSHPAQISIRCKNIKGLLARICSVLAEQDVNIDSGSFKSDVDGISLLEFTVEVRDLGHLHRALNRLKTIDAVLETTRIS</sequence>
<dbReference type="FunFam" id="1.10.3210.10:FF:000001">
    <property type="entry name" value="GTP pyrophosphokinase RelA"/>
    <property type="match status" value="1"/>
</dbReference>
<dbReference type="Pfam" id="PF13328">
    <property type="entry name" value="HD_4"/>
    <property type="match status" value="1"/>
</dbReference>
<dbReference type="InterPro" id="IPR043519">
    <property type="entry name" value="NT_sf"/>
</dbReference>
<dbReference type="FunFam" id="3.10.20.30:FF:000002">
    <property type="entry name" value="GTP pyrophosphokinase (RelA/SpoT)"/>
    <property type="match status" value="1"/>
</dbReference>
<dbReference type="GO" id="GO:0015969">
    <property type="term" value="P:guanosine tetraphosphate metabolic process"/>
    <property type="evidence" value="ECO:0007669"/>
    <property type="project" value="InterPro"/>
</dbReference>
<dbReference type="GO" id="GO:0008728">
    <property type="term" value="F:GTP diphosphokinase activity"/>
    <property type="evidence" value="ECO:0007669"/>
    <property type="project" value="TreeGrafter"/>
</dbReference>
<dbReference type="Pfam" id="PF04607">
    <property type="entry name" value="RelA_SpoT"/>
    <property type="match status" value="1"/>
</dbReference>
<evidence type="ECO:0000256" key="1">
    <source>
        <dbReference type="RuleBase" id="RU003847"/>
    </source>
</evidence>
<feature type="domain" description="HD" evidence="3">
    <location>
        <begin position="45"/>
        <end position="144"/>
    </location>
</feature>
<dbReference type="EMBL" id="FWZU01000007">
    <property type="protein sequence ID" value="SMF41365.1"/>
    <property type="molecule type" value="Genomic_DNA"/>
</dbReference>
<dbReference type="Pfam" id="PF02824">
    <property type="entry name" value="TGS"/>
    <property type="match status" value="1"/>
</dbReference>
<dbReference type="InterPro" id="IPR007685">
    <property type="entry name" value="RelA_SpoT"/>
</dbReference>
<evidence type="ECO:0000259" key="3">
    <source>
        <dbReference type="PROSITE" id="PS51831"/>
    </source>
</evidence>
<dbReference type="CDD" id="cd04876">
    <property type="entry name" value="ACT_RelA-SpoT"/>
    <property type="match status" value="1"/>
</dbReference>
<dbReference type="PROSITE" id="PS51671">
    <property type="entry name" value="ACT"/>
    <property type="match status" value="1"/>
</dbReference>
<keyword evidence="5" id="KW-0418">Kinase</keyword>
<dbReference type="InterPro" id="IPR012676">
    <property type="entry name" value="TGS-like"/>
</dbReference>
<dbReference type="InterPro" id="IPR006674">
    <property type="entry name" value="HD_domain"/>
</dbReference>
<reference evidence="6" key="1">
    <citation type="submission" date="2017-04" db="EMBL/GenBank/DDBJ databases">
        <authorList>
            <person name="Varghese N."/>
            <person name="Submissions S."/>
        </authorList>
    </citation>
    <scope>NUCLEOTIDE SEQUENCE [LARGE SCALE GENOMIC DNA]</scope>
    <source>
        <strain evidence="6">K3S</strain>
    </source>
</reference>
<dbReference type="GO" id="GO:0016301">
    <property type="term" value="F:kinase activity"/>
    <property type="evidence" value="ECO:0007669"/>
    <property type="project" value="UniProtKB-KW"/>
</dbReference>
<gene>
    <name evidence="5" type="ORF">SAMN06295933_3407</name>
</gene>
<dbReference type="Gene3D" id="1.10.3210.10">
    <property type="entry name" value="Hypothetical protein af1432"/>
    <property type="match status" value="1"/>
</dbReference>
<protein>
    <submittedName>
        <fullName evidence="5">GTP pyrophosphokinase</fullName>
    </submittedName>
</protein>
<dbReference type="SUPFAM" id="SSF109604">
    <property type="entry name" value="HD-domain/PDEase-like"/>
    <property type="match status" value="1"/>
</dbReference>
<dbReference type="GO" id="GO:0005886">
    <property type="term" value="C:plasma membrane"/>
    <property type="evidence" value="ECO:0007669"/>
    <property type="project" value="TreeGrafter"/>
</dbReference>
<dbReference type="Gene3D" id="3.10.20.30">
    <property type="match status" value="1"/>
</dbReference>
<dbReference type="InterPro" id="IPR003607">
    <property type="entry name" value="HD/PDEase_dom"/>
</dbReference>
<dbReference type="InterPro" id="IPR004811">
    <property type="entry name" value="RelA/Spo_fam"/>
</dbReference>
<dbReference type="SUPFAM" id="SSF81271">
    <property type="entry name" value="TGS-like"/>
    <property type="match status" value="1"/>
</dbReference>
<dbReference type="OrthoDB" id="9805041at2"/>
<name>A0A1X7EW25_9BACT</name>